<evidence type="ECO:0000313" key="5">
    <source>
        <dbReference type="Proteomes" id="UP000271162"/>
    </source>
</evidence>
<evidence type="ECO:0000256" key="2">
    <source>
        <dbReference type="SAM" id="MobiDB-lite"/>
    </source>
</evidence>
<dbReference type="AlphaFoldDB" id="A0A0N4YKR4"/>
<dbReference type="Proteomes" id="UP000271162">
    <property type="component" value="Unassembled WGS sequence"/>
</dbReference>
<dbReference type="Pfam" id="PF13118">
    <property type="entry name" value="DUF3972"/>
    <property type="match status" value="1"/>
</dbReference>
<reference evidence="4 5" key="2">
    <citation type="submission" date="2018-11" db="EMBL/GenBank/DDBJ databases">
        <authorList>
            <consortium name="Pathogen Informatics"/>
        </authorList>
    </citation>
    <scope>NUCLEOTIDE SEQUENCE [LARGE SCALE GENOMIC DNA]</scope>
</reference>
<evidence type="ECO:0000313" key="6">
    <source>
        <dbReference type="WBParaSite" id="NBR_0001765101-mRNA-1"/>
    </source>
</evidence>
<evidence type="ECO:0000256" key="1">
    <source>
        <dbReference type="SAM" id="Coils"/>
    </source>
</evidence>
<sequence>MLTRSAASVKDGNTSDRPEVSGPVAELSEDLLKAMDEVTRATSVPRCVKKALGIISRQLAKILEEKDRTIEELRSENERLRQTIASYEVTQTLLEPVATGREGNFSPDKEGR</sequence>
<dbReference type="InterPro" id="IPR025002">
    <property type="entry name" value="DUF3972"/>
</dbReference>
<reference evidence="6" key="1">
    <citation type="submission" date="2017-02" db="UniProtKB">
        <authorList>
            <consortium name="WormBaseParasite"/>
        </authorList>
    </citation>
    <scope>IDENTIFICATION</scope>
</reference>
<protein>
    <submittedName>
        <fullName evidence="6">DUF3972 domain-containing protein</fullName>
    </submittedName>
</protein>
<organism evidence="6">
    <name type="scientific">Nippostrongylus brasiliensis</name>
    <name type="common">Rat hookworm</name>
    <dbReference type="NCBI Taxonomy" id="27835"/>
    <lineage>
        <taxon>Eukaryota</taxon>
        <taxon>Metazoa</taxon>
        <taxon>Ecdysozoa</taxon>
        <taxon>Nematoda</taxon>
        <taxon>Chromadorea</taxon>
        <taxon>Rhabditida</taxon>
        <taxon>Rhabditina</taxon>
        <taxon>Rhabditomorpha</taxon>
        <taxon>Strongyloidea</taxon>
        <taxon>Heligmosomidae</taxon>
        <taxon>Nippostrongylus</taxon>
    </lineage>
</organism>
<name>A0A0N4YKR4_NIPBR</name>
<proteinExistence type="predicted"/>
<keyword evidence="5" id="KW-1185">Reference proteome</keyword>
<dbReference type="EMBL" id="UYSL01022889">
    <property type="protein sequence ID" value="VDL81309.1"/>
    <property type="molecule type" value="Genomic_DNA"/>
</dbReference>
<evidence type="ECO:0000259" key="3">
    <source>
        <dbReference type="Pfam" id="PF13118"/>
    </source>
</evidence>
<evidence type="ECO:0000313" key="4">
    <source>
        <dbReference type="EMBL" id="VDL81309.1"/>
    </source>
</evidence>
<dbReference type="WBParaSite" id="NBR_0001765101-mRNA-1">
    <property type="protein sequence ID" value="NBR_0001765101-mRNA-1"/>
    <property type="gene ID" value="NBR_0001765101"/>
</dbReference>
<feature type="coiled-coil region" evidence="1">
    <location>
        <begin position="56"/>
        <end position="90"/>
    </location>
</feature>
<gene>
    <name evidence="4" type="ORF">NBR_LOCUS17652</name>
</gene>
<accession>A0A0N4YKR4</accession>
<keyword evidence="1" id="KW-0175">Coiled coil</keyword>
<feature type="domain" description="DUF3972" evidence="3">
    <location>
        <begin position="37"/>
        <end position="87"/>
    </location>
</feature>
<feature type="region of interest" description="Disordered" evidence="2">
    <location>
        <begin position="1"/>
        <end position="25"/>
    </location>
</feature>